<dbReference type="OrthoDB" id="9770238at2"/>
<evidence type="ECO:0000256" key="2">
    <source>
        <dbReference type="ARBA" id="ARBA00022833"/>
    </source>
</evidence>
<keyword evidence="7" id="KW-1185">Reference proteome</keyword>
<dbReference type="SUPFAM" id="SSF51735">
    <property type="entry name" value="NAD(P)-binding Rossmann-fold domains"/>
    <property type="match status" value="1"/>
</dbReference>
<dbReference type="InterPro" id="IPR011032">
    <property type="entry name" value="GroES-like_sf"/>
</dbReference>
<keyword evidence="3" id="KW-0560">Oxidoreductase</keyword>
<comment type="caution">
    <text evidence="6">The sequence shown here is derived from an EMBL/GenBank/DDBJ whole genome shotgun (WGS) entry which is preliminary data.</text>
</comment>
<dbReference type="RefSeq" id="WP_046523656.1">
    <property type="nucleotide sequence ID" value="NZ_LAYY01000009.1"/>
</dbReference>
<evidence type="ECO:0000313" key="6">
    <source>
        <dbReference type="EMBL" id="KKK38180.1"/>
    </source>
</evidence>
<evidence type="ECO:0000256" key="1">
    <source>
        <dbReference type="ARBA" id="ARBA00022723"/>
    </source>
</evidence>
<proteinExistence type="inferred from homology"/>
<keyword evidence="1 4" id="KW-0479">Metal-binding</keyword>
<dbReference type="InterPro" id="IPR036291">
    <property type="entry name" value="NAD(P)-bd_dom_sf"/>
</dbReference>
<comment type="similarity">
    <text evidence="4">Belongs to the zinc-containing alcohol dehydrogenase family.</text>
</comment>
<feature type="domain" description="Enoyl reductase (ER)" evidence="5">
    <location>
        <begin position="5"/>
        <end position="336"/>
    </location>
</feature>
<evidence type="ECO:0000313" key="7">
    <source>
        <dbReference type="Proteomes" id="UP000034166"/>
    </source>
</evidence>
<dbReference type="PROSITE" id="PS00059">
    <property type="entry name" value="ADH_ZINC"/>
    <property type="match status" value="1"/>
</dbReference>
<dbReference type="InterPro" id="IPR050129">
    <property type="entry name" value="Zn_alcohol_dh"/>
</dbReference>
<evidence type="ECO:0000256" key="4">
    <source>
        <dbReference type="RuleBase" id="RU361277"/>
    </source>
</evidence>
<dbReference type="GO" id="GO:0016491">
    <property type="term" value="F:oxidoreductase activity"/>
    <property type="evidence" value="ECO:0007669"/>
    <property type="project" value="UniProtKB-KW"/>
</dbReference>
<dbReference type="InterPro" id="IPR020843">
    <property type="entry name" value="ER"/>
</dbReference>
<dbReference type="SMART" id="SM00829">
    <property type="entry name" value="PKS_ER"/>
    <property type="match status" value="1"/>
</dbReference>
<dbReference type="CDD" id="cd08261">
    <property type="entry name" value="Zn_ADH7"/>
    <property type="match status" value="1"/>
</dbReference>
<comment type="cofactor">
    <cofactor evidence="4">
        <name>Zn(2+)</name>
        <dbReference type="ChEBI" id="CHEBI:29105"/>
    </cofactor>
</comment>
<dbReference type="InterPro" id="IPR013154">
    <property type="entry name" value="ADH-like_N"/>
</dbReference>
<dbReference type="Pfam" id="PF00107">
    <property type="entry name" value="ADH_zinc_N"/>
    <property type="match status" value="1"/>
</dbReference>
<dbReference type="GO" id="GO:0008270">
    <property type="term" value="F:zinc ion binding"/>
    <property type="evidence" value="ECO:0007669"/>
    <property type="project" value="InterPro"/>
</dbReference>
<protein>
    <submittedName>
        <fullName evidence="6">Alcohol dehydrogenase</fullName>
    </submittedName>
</protein>
<dbReference type="Pfam" id="PF08240">
    <property type="entry name" value="ADH_N"/>
    <property type="match status" value="1"/>
</dbReference>
<dbReference type="Gene3D" id="3.90.180.10">
    <property type="entry name" value="Medium-chain alcohol dehydrogenases, catalytic domain"/>
    <property type="match status" value="1"/>
</dbReference>
<dbReference type="SUPFAM" id="SSF50129">
    <property type="entry name" value="GroES-like"/>
    <property type="match status" value="1"/>
</dbReference>
<dbReference type="PATRIC" id="fig|1408103.3.peg.2312"/>
<dbReference type="PANTHER" id="PTHR43401:SF2">
    <property type="entry name" value="L-THREONINE 3-DEHYDROGENASE"/>
    <property type="match status" value="1"/>
</dbReference>
<dbReference type="PANTHER" id="PTHR43401">
    <property type="entry name" value="L-THREONINE 3-DEHYDROGENASE"/>
    <property type="match status" value="1"/>
</dbReference>
<organism evidence="6 7">
    <name type="scientific">Mesobacillus campisalis</name>
    <dbReference type="NCBI Taxonomy" id="1408103"/>
    <lineage>
        <taxon>Bacteria</taxon>
        <taxon>Bacillati</taxon>
        <taxon>Bacillota</taxon>
        <taxon>Bacilli</taxon>
        <taxon>Bacillales</taxon>
        <taxon>Bacillaceae</taxon>
        <taxon>Mesobacillus</taxon>
    </lineage>
</organism>
<reference evidence="6 7" key="1">
    <citation type="submission" date="2015-04" db="EMBL/GenBank/DDBJ databases">
        <title>Taxonomic description and genome sequence of Bacillus campisalis sp. nov., a novel member of the genus Bacillus isolated from solar saltern.</title>
        <authorList>
            <person name="Mathan Kumar R."/>
            <person name="Kaur G."/>
            <person name="Kumar A."/>
            <person name="Singh N.K."/>
            <person name="Kaur N."/>
            <person name="Kumar N."/>
            <person name="Mayilraj S."/>
        </authorList>
    </citation>
    <scope>NUCLEOTIDE SEQUENCE [LARGE SCALE GENOMIC DNA]</scope>
    <source>
        <strain evidence="6 7">SA2-6</strain>
    </source>
</reference>
<accession>A0A0M2T000</accession>
<dbReference type="EMBL" id="LAYY01000009">
    <property type="protein sequence ID" value="KKK38180.1"/>
    <property type="molecule type" value="Genomic_DNA"/>
</dbReference>
<name>A0A0M2T000_9BACI</name>
<evidence type="ECO:0000259" key="5">
    <source>
        <dbReference type="SMART" id="SM00829"/>
    </source>
</evidence>
<gene>
    <name evidence="6" type="ORF">WQ57_10260</name>
</gene>
<dbReference type="InterPro" id="IPR013149">
    <property type="entry name" value="ADH-like_C"/>
</dbReference>
<dbReference type="AlphaFoldDB" id="A0A0M2T000"/>
<dbReference type="InterPro" id="IPR002328">
    <property type="entry name" value="ADH_Zn_CS"/>
</dbReference>
<dbReference type="Proteomes" id="UP000034166">
    <property type="component" value="Unassembled WGS sequence"/>
</dbReference>
<dbReference type="Gene3D" id="3.40.50.720">
    <property type="entry name" value="NAD(P)-binding Rossmann-like Domain"/>
    <property type="match status" value="1"/>
</dbReference>
<sequence>MKAVRIPKPMEIVLEDVEKPDISSPNEVLVRIKRVGICGSDMHIYHGTNPLATYPRVVGHEVAGEVVSVGEAVTSLQPGDHVVVEPIRYCGKCYACRKGRPNVCKELSVFGVHEDGGMREFIVLPENQLHAVDSSLDWDEIVLTEPYTIGAQAVWRGNVEEGDTVFIQGSGPIGICVLKMAKLAGATVIMSDLKAERLAFAQEDGADHVINAGSESIEEKIMELTKGEGANVVIDAVCLPSTFELGVKVASAAGTVVVLGFDERSSQIPQLPITKKELTIVGSRLQTFQFEKVVSLLNKNQLKENGLITHKFALSKVQEAFSFVENNPDFVRKALIVFE</sequence>
<evidence type="ECO:0000256" key="3">
    <source>
        <dbReference type="ARBA" id="ARBA00023002"/>
    </source>
</evidence>
<keyword evidence="2 4" id="KW-0862">Zinc</keyword>